<name>A0A7J8ERN9_MOLMO</name>
<evidence type="ECO:0000313" key="3">
    <source>
        <dbReference type="Proteomes" id="UP000550707"/>
    </source>
</evidence>
<keyword evidence="3" id="KW-1185">Reference proteome</keyword>
<gene>
    <name evidence="2" type="ORF">HJG59_008756</name>
</gene>
<feature type="region of interest" description="Disordered" evidence="1">
    <location>
        <begin position="23"/>
        <end position="53"/>
    </location>
</feature>
<dbReference type="EMBL" id="JACASF010000013">
    <property type="protein sequence ID" value="KAF6438066.1"/>
    <property type="molecule type" value="Genomic_DNA"/>
</dbReference>
<feature type="region of interest" description="Disordered" evidence="1">
    <location>
        <begin position="125"/>
        <end position="163"/>
    </location>
</feature>
<evidence type="ECO:0000256" key="1">
    <source>
        <dbReference type="SAM" id="MobiDB-lite"/>
    </source>
</evidence>
<reference evidence="2 3" key="1">
    <citation type="journal article" date="2020" name="Nature">
        <title>Six reference-quality genomes reveal evolution of bat adaptations.</title>
        <authorList>
            <person name="Jebb D."/>
            <person name="Huang Z."/>
            <person name="Pippel M."/>
            <person name="Hughes G.M."/>
            <person name="Lavrichenko K."/>
            <person name="Devanna P."/>
            <person name="Winkler S."/>
            <person name="Jermiin L.S."/>
            <person name="Skirmuntt E.C."/>
            <person name="Katzourakis A."/>
            <person name="Burkitt-Gray L."/>
            <person name="Ray D.A."/>
            <person name="Sullivan K.A.M."/>
            <person name="Roscito J.G."/>
            <person name="Kirilenko B.M."/>
            <person name="Davalos L.M."/>
            <person name="Corthals A.P."/>
            <person name="Power M.L."/>
            <person name="Jones G."/>
            <person name="Ransome R.D."/>
            <person name="Dechmann D.K.N."/>
            <person name="Locatelli A.G."/>
            <person name="Puechmaille S.J."/>
            <person name="Fedrigo O."/>
            <person name="Jarvis E.D."/>
            <person name="Hiller M."/>
            <person name="Vernes S.C."/>
            <person name="Myers E.W."/>
            <person name="Teeling E.C."/>
        </authorList>
    </citation>
    <scope>NUCLEOTIDE SEQUENCE [LARGE SCALE GENOMIC DNA]</scope>
    <source>
        <strain evidence="2">MMolMol1</strain>
        <tissue evidence="2">Muscle</tissue>
    </source>
</reference>
<dbReference type="AlphaFoldDB" id="A0A7J8ERN9"/>
<accession>A0A7J8ERN9</accession>
<comment type="caution">
    <text evidence="2">The sequence shown here is derived from an EMBL/GenBank/DDBJ whole genome shotgun (WGS) entry which is preliminary data.</text>
</comment>
<organism evidence="2 3">
    <name type="scientific">Molossus molossus</name>
    <name type="common">Pallas' mastiff bat</name>
    <name type="synonym">Vespertilio molossus</name>
    <dbReference type="NCBI Taxonomy" id="27622"/>
    <lineage>
        <taxon>Eukaryota</taxon>
        <taxon>Metazoa</taxon>
        <taxon>Chordata</taxon>
        <taxon>Craniata</taxon>
        <taxon>Vertebrata</taxon>
        <taxon>Euteleostomi</taxon>
        <taxon>Mammalia</taxon>
        <taxon>Eutheria</taxon>
        <taxon>Laurasiatheria</taxon>
        <taxon>Chiroptera</taxon>
        <taxon>Yangochiroptera</taxon>
        <taxon>Molossidae</taxon>
        <taxon>Molossus</taxon>
    </lineage>
</organism>
<evidence type="ECO:0000313" key="2">
    <source>
        <dbReference type="EMBL" id="KAF6438066.1"/>
    </source>
</evidence>
<sequence>MAPVFLSISPSLRLPAPSLWGLPSVSPNPWQQKEVAPHLSPPSAPETGPQMRLDARSLASRALHSPSAALGPWGRVLVQQDGSLTLQAGRHPLRAPTAALRGEILCESRLQLPGPRAQEGVLAPLEPSDQGLSTSAPHLPPFAGSAPPPPRSDVCPSREASGSGGLRFWSVRTLPHSAVPCWAAQ</sequence>
<dbReference type="InParanoid" id="A0A7J8ERN9"/>
<protein>
    <submittedName>
        <fullName evidence="2">Uncharacterized protein</fullName>
    </submittedName>
</protein>
<proteinExistence type="predicted"/>
<dbReference type="Proteomes" id="UP000550707">
    <property type="component" value="Unassembled WGS sequence"/>
</dbReference>